<accession>A0A5C7FH49</accession>
<dbReference type="Gene3D" id="1.10.10.10">
    <property type="entry name" value="Winged helix-like DNA-binding domain superfamily/Winged helix DNA-binding domain"/>
    <property type="match status" value="1"/>
</dbReference>
<proteinExistence type="inferred from homology"/>
<dbReference type="Proteomes" id="UP000321907">
    <property type="component" value="Unassembled WGS sequence"/>
</dbReference>
<protein>
    <submittedName>
        <fullName evidence="7">Sigma-70 family RNA polymerase sigma factor</fullName>
    </submittedName>
</protein>
<dbReference type="Pfam" id="PF04542">
    <property type="entry name" value="Sigma70_r2"/>
    <property type="match status" value="1"/>
</dbReference>
<dbReference type="InterPro" id="IPR013325">
    <property type="entry name" value="RNA_pol_sigma_r2"/>
</dbReference>
<dbReference type="InterPro" id="IPR013249">
    <property type="entry name" value="RNA_pol_sigma70_r4_t2"/>
</dbReference>
<dbReference type="Pfam" id="PF08281">
    <property type="entry name" value="Sigma70_r4_2"/>
    <property type="match status" value="1"/>
</dbReference>
<dbReference type="InterPro" id="IPR014284">
    <property type="entry name" value="RNA_pol_sigma-70_dom"/>
</dbReference>
<dbReference type="EMBL" id="VOXD01000012">
    <property type="protein sequence ID" value="TXF89734.1"/>
    <property type="molecule type" value="Genomic_DNA"/>
</dbReference>
<dbReference type="InterPro" id="IPR039425">
    <property type="entry name" value="RNA_pol_sigma-70-like"/>
</dbReference>
<dbReference type="SUPFAM" id="SSF88946">
    <property type="entry name" value="Sigma2 domain of RNA polymerase sigma factors"/>
    <property type="match status" value="1"/>
</dbReference>
<dbReference type="NCBIfam" id="TIGR02937">
    <property type="entry name" value="sigma70-ECF"/>
    <property type="match status" value="1"/>
</dbReference>
<evidence type="ECO:0000313" key="8">
    <source>
        <dbReference type="Proteomes" id="UP000321907"/>
    </source>
</evidence>
<dbReference type="InterPro" id="IPR013324">
    <property type="entry name" value="RNA_pol_sigma_r3/r4-like"/>
</dbReference>
<dbReference type="SUPFAM" id="SSF88659">
    <property type="entry name" value="Sigma3 and sigma4 domains of RNA polymerase sigma factors"/>
    <property type="match status" value="1"/>
</dbReference>
<evidence type="ECO:0000313" key="7">
    <source>
        <dbReference type="EMBL" id="TXF89734.1"/>
    </source>
</evidence>
<comment type="similarity">
    <text evidence="1">Belongs to the sigma-70 factor family. ECF subfamily.</text>
</comment>
<feature type="domain" description="RNA polymerase sigma-70 region 2" evidence="5">
    <location>
        <begin position="22"/>
        <end position="86"/>
    </location>
</feature>
<evidence type="ECO:0000259" key="5">
    <source>
        <dbReference type="Pfam" id="PF04542"/>
    </source>
</evidence>
<comment type="caution">
    <text evidence="7">The sequence shown here is derived from an EMBL/GenBank/DDBJ whole genome shotgun (WGS) entry which is preliminary data.</text>
</comment>
<keyword evidence="3" id="KW-0731">Sigma factor</keyword>
<dbReference type="GO" id="GO:0006352">
    <property type="term" value="P:DNA-templated transcription initiation"/>
    <property type="evidence" value="ECO:0007669"/>
    <property type="project" value="InterPro"/>
</dbReference>
<dbReference type="GO" id="GO:0016987">
    <property type="term" value="F:sigma factor activity"/>
    <property type="evidence" value="ECO:0007669"/>
    <property type="project" value="UniProtKB-KW"/>
</dbReference>
<keyword evidence="2" id="KW-0805">Transcription regulation</keyword>
<feature type="domain" description="RNA polymerase sigma factor 70 region 4 type 2" evidence="6">
    <location>
        <begin position="117"/>
        <end position="168"/>
    </location>
</feature>
<reference evidence="7 8" key="1">
    <citation type="submission" date="2019-08" db="EMBL/GenBank/DDBJ databases">
        <title>Lewinella sp. strain SSH13 Genome sequencing and assembly.</title>
        <authorList>
            <person name="Kim I."/>
        </authorList>
    </citation>
    <scope>NUCLEOTIDE SEQUENCE [LARGE SCALE GENOMIC DNA]</scope>
    <source>
        <strain evidence="7 8">SSH13</strain>
    </source>
</reference>
<dbReference type="Gene3D" id="1.10.1740.10">
    <property type="match status" value="1"/>
</dbReference>
<dbReference type="GO" id="GO:0003677">
    <property type="term" value="F:DNA binding"/>
    <property type="evidence" value="ECO:0007669"/>
    <property type="project" value="InterPro"/>
</dbReference>
<keyword evidence="8" id="KW-1185">Reference proteome</keyword>
<dbReference type="InterPro" id="IPR036388">
    <property type="entry name" value="WH-like_DNA-bd_sf"/>
</dbReference>
<evidence type="ECO:0000256" key="4">
    <source>
        <dbReference type="ARBA" id="ARBA00023163"/>
    </source>
</evidence>
<keyword evidence="4" id="KW-0804">Transcription</keyword>
<organism evidence="7 8">
    <name type="scientific">Neolewinella aurantiaca</name>
    <dbReference type="NCBI Taxonomy" id="2602767"/>
    <lineage>
        <taxon>Bacteria</taxon>
        <taxon>Pseudomonadati</taxon>
        <taxon>Bacteroidota</taxon>
        <taxon>Saprospiria</taxon>
        <taxon>Saprospirales</taxon>
        <taxon>Lewinellaceae</taxon>
        <taxon>Neolewinella</taxon>
    </lineage>
</organism>
<name>A0A5C7FH49_9BACT</name>
<evidence type="ECO:0000256" key="3">
    <source>
        <dbReference type="ARBA" id="ARBA00023082"/>
    </source>
</evidence>
<evidence type="ECO:0000256" key="1">
    <source>
        <dbReference type="ARBA" id="ARBA00010641"/>
    </source>
</evidence>
<dbReference type="InterPro" id="IPR007627">
    <property type="entry name" value="RNA_pol_sigma70_r2"/>
</dbReference>
<dbReference type="PANTHER" id="PTHR43133:SF46">
    <property type="entry name" value="RNA POLYMERASE SIGMA-70 FACTOR ECF SUBFAMILY"/>
    <property type="match status" value="1"/>
</dbReference>
<evidence type="ECO:0000256" key="2">
    <source>
        <dbReference type="ARBA" id="ARBA00023015"/>
    </source>
</evidence>
<gene>
    <name evidence="7" type="ORF">FUA23_09780</name>
</gene>
<dbReference type="OrthoDB" id="1056775at2"/>
<dbReference type="AlphaFoldDB" id="A0A5C7FH49"/>
<dbReference type="CDD" id="cd06171">
    <property type="entry name" value="Sigma70_r4"/>
    <property type="match status" value="1"/>
</dbReference>
<evidence type="ECO:0000259" key="6">
    <source>
        <dbReference type="Pfam" id="PF08281"/>
    </source>
</evidence>
<sequence>MTEQQLITGCKASDRRAQRAVYDRYSPVMLAVARRYTARDADAEDVLVSAFFKVFDKIGTFTDSGSFEGWIRRIVVNEALMLLRKKHALKHASELADVNPTSFSVPAEAATRLAEADIMNLLDRMPTGYRTVFNLYVIEGYKHREIAEMLGISINTSKSQLILAKKRMREQLAALGYRAG</sequence>
<dbReference type="PANTHER" id="PTHR43133">
    <property type="entry name" value="RNA POLYMERASE ECF-TYPE SIGMA FACTO"/>
    <property type="match status" value="1"/>
</dbReference>